<organism evidence="6 7">
    <name type="scientific">Sphaerulina musiva (strain SO2202)</name>
    <name type="common">Poplar stem canker fungus</name>
    <name type="synonym">Septoria musiva</name>
    <dbReference type="NCBI Taxonomy" id="692275"/>
    <lineage>
        <taxon>Eukaryota</taxon>
        <taxon>Fungi</taxon>
        <taxon>Dikarya</taxon>
        <taxon>Ascomycota</taxon>
        <taxon>Pezizomycotina</taxon>
        <taxon>Dothideomycetes</taxon>
        <taxon>Dothideomycetidae</taxon>
        <taxon>Mycosphaerellales</taxon>
        <taxon>Mycosphaerellaceae</taxon>
        <taxon>Sphaerulina</taxon>
    </lineage>
</organism>
<dbReference type="RefSeq" id="XP_016758733.1">
    <property type="nucleotide sequence ID" value="XM_016906317.1"/>
</dbReference>
<evidence type="ECO:0000256" key="1">
    <source>
        <dbReference type="SAM" id="MobiDB-lite"/>
    </source>
</evidence>
<keyword evidence="2" id="KW-1133">Transmembrane helix</keyword>
<evidence type="ECO:0000259" key="4">
    <source>
        <dbReference type="Pfam" id="PF12955"/>
    </source>
</evidence>
<evidence type="ECO:0000313" key="6">
    <source>
        <dbReference type="EMBL" id="EMF10612.1"/>
    </source>
</evidence>
<dbReference type="AlphaFoldDB" id="N1QFT5"/>
<evidence type="ECO:0000313" key="7">
    <source>
        <dbReference type="Proteomes" id="UP000016931"/>
    </source>
</evidence>
<reference evidence="6 7" key="1">
    <citation type="journal article" date="2012" name="PLoS Pathog.">
        <title>Diverse lifestyles and strategies of plant pathogenesis encoded in the genomes of eighteen Dothideomycetes fungi.</title>
        <authorList>
            <person name="Ohm R.A."/>
            <person name="Feau N."/>
            <person name="Henrissat B."/>
            <person name="Schoch C.L."/>
            <person name="Horwitz B.A."/>
            <person name="Barry K.W."/>
            <person name="Condon B.J."/>
            <person name="Copeland A.C."/>
            <person name="Dhillon B."/>
            <person name="Glaser F."/>
            <person name="Hesse C.N."/>
            <person name="Kosti I."/>
            <person name="LaButti K."/>
            <person name="Lindquist E.A."/>
            <person name="Lucas S."/>
            <person name="Salamov A.A."/>
            <person name="Bradshaw R.E."/>
            <person name="Ciuffetti L."/>
            <person name="Hamelin R.C."/>
            <person name="Kema G.H.J."/>
            <person name="Lawrence C."/>
            <person name="Scott J.A."/>
            <person name="Spatafora J.W."/>
            <person name="Turgeon B.G."/>
            <person name="de Wit P.J.G.M."/>
            <person name="Zhong S."/>
            <person name="Goodwin S.B."/>
            <person name="Grigoriev I.V."/>
        </authorList>
    </citation>
    <scope>NUCLEOTIDE SEQUENCE [LARGE SCALE GENOMIC DNA]</scope>
    <source>
        <strain evidence="6 7">SO2202</strain>
    </source>
</reference>
<dbReference type="OrthoDB" id="5583277at2759"/>
<feature type="compositionally biased region" description="Polar residues" evidence="1">
    <location>
        <begin position="242"/>
        <end position="265"/>
    </location>
</feature>
<dbReference type="Proteomes" id="UP000016931">
    <property type="component" value="Unassembled WGS sequence"/>
</dbReference>
<name>N1QFT5_SPHMS</name>
<dbReference type="PANTHER" id="PTHR36853">
    <property type="entry name" value="EXPRESSED PROTEIN"/>
    <property type="match status" value="1"/>
</dbReference>
<dbReference type="Pfam" id="PF21656">
    <property type="entry name" value="DUF6859"/>
    <property type="match status" value="1"/>
</dbReference>
<evidence type="ECO:0000256" key="3">
    <source>
        <dbReference type="SAM" id="SignalP"/>
    </source>
</evidence>
<dbReference type="HOGENOM" id="CLU_054960_0_0_1"/>
<dbReference type="GeneID" id="27903454"/>
<feature type="region of interest" description="Disordered" evidence="1">
    <location>
        <begin position="238"/>
        <end position="265"/>
    </location>
</feature>
<evidence type="ECO:0000259" key="5">
    <source>
        <dbReference type="Pfam" id="PF21656"/>
    </source>
</evidence>
<feature type="chain" id="PRO_5004110753" evidence="3">
    <location>
        <begin position="22"/>
        <end position="392"/>
    </location>
</feature>
<gene>
    <name evidence="6" type="ORF">SEPMUDRAFT_150657</name>
</gene>
<dbReference type="InterPro" id="IPR049205">
    <property type="entry name" value="Vps3844_N"/>
</dbReference>
<evidence type="ECO:0000256" key="2">
    <source>
        <dbReference type="SAM" id="Phobius"/>
    </source>
</evidence>
<sequence>MKLTTHLFMPVLACATRLAEAAKAHVYTYDPASTTTTPGHSGKDLSPVTARLVLAQRAGVEDYHHTDLLRQEVIEAINDFGKRTPLFATRNAGRNNAFILLEGVAESIPFFHESSARHSFGISPVPASAATRGLFVDLAKQENPGWAASDDEVLENLRSNEKYHQGQGNIFYIARTVEDLLAAWERWEKDGTFAITALVTPADVGSTSSNEGKFQWGTYAMPNPKTLLHKRQRFPQEEPMSITDTSNPVQSPKETPVSTFQSNNTTPLRGILPACFTSQSACESATRNCTGHGQCNLKYHDADSLGPRGETGLDCWSCLCTKPTSAAGKKTTVWGGPACQKKDVSVEFWLIALFTVGMIGLVSFAIGTIWEMGSQELPSVIGAGVSGPTARK</sequence>
<keyword evidence="3" id="KW-0732">Signal</keyword>
<dbReference type="InterPro" id="IPR053065">
    <property type="entry name" value="Archenteron_Induction-Rel"/>
</dbReference>
<dbReference type="InterPro" id="IPR024382">
    <property type="entry name" value="Vps3844_C"/>
</dbReference>
<dbReference type="EMBL" id="KB456267">
    <property type="protein sequence ID" value="EMF10612.1"/>
    <property type="molecule type" value="Genomic_DNA"/>
</dbReference>
<protein>
    <submittedName>
        <fullName evidence="6">Uncharacterized protein</fullName>
    </submittedName>
</protein>
<dbReference type="PANTHER" id="PTHR36853:SF1">
    <property type="entry name" value="DUF3844 DOMAIN-CONTAINING PROTEIN"/>
    <property type="match status" value="1"/>
</dbReference>
<keyword evidence="2" id="KW-0812">Transmembrane</keyword>
<feature type="domain" description="Vacuolar sorting protein Vps3844 N-terminal" evidence="5">
    <location>
        <begin position="45"/>
        <end position="141"/>
    </location>
</feature>
<keyword evidence="7" id="KW-1185">Reference proteome</keyword>
<dbReference type="STRING" id="692275.N1QFT5"/>
<dbReference type="eggNOG" id="ENOG502S64Q">
    <property type="taxonomic scope" value="Eukaryota"/>
</dbReference>
<feature type="domain" description="Vacuolar sorting protein Vps3844 C-terminal" evidence="4">
    <location>
        <begin position="275"/>
        <end position="383"/>
    </location>
</feature>
<proteinExistence type="predicted"/>
<dbReference type="GO" id="GO:0005783">
    <property type="term" value="C:endoplasmic reticulum"/>
    <property type="evidence" value="ECO:0007669"/>
    <property type="project" value="TreeGrafter"/>
</dbReference>
<dbReference type="Pfam" id="PF12955">
    <property type="entry name" value="Vps3844_C"/>
    <property type="match status" value="1"/>
</dbReference>
<feature type="signal peptide" evidence="3">
    <location>
        <begin position="1"/>
        <end position="21"/>
    </location>
</feature>
<keyword evidence="2" id="KW-0472">Membrane</keyword>
<feature type="transmembrane region" description="Helical" evidence="2">
    <location>
        <begin position="348"/>
        <end position="370"/>
    </location>
</feature>
<accession>N1QFT5</accession>